<accession>A0A699ID49</accession>
<feature type="region of interest" description="Disordered" evidence="2">
    <location>
        <begin position="326"/>
        <end position="373"/>
    </location>
</feature>
<feature type="coiled-coil region" evidence="1">
    <location>
        <begin position="652"/>
        <end position="686"/>
    </location>
</feature>
<proteinExistence type="predicted"/>
<evidence type="ECO:0000256" key="2">
    <source>
        <dbReference type="SAM" id="MobiDB-lite"/>
    </source>
</evidence>
<evidence type="ECO:0000256" key="1">
    <source>
        <dbReference type="SAM" id="Coils"/>
    </source>
</evidence>
<dbReference type="InterPro" id="IPR025724">
    <property type="entry name" value="GAG-pre-integrase_dom"/>
</dbReference>
<dbReference type="EMBL" id="BKCJ010254048">
    <property type="protein sequence ID" value="GEZ22260.1"/>
    <property type="molecule type" value="Genomic_DNA"/>
</dbReference>
<comment type="caution">
    <text evidence="4">The sequence shown here is derived from an EMBL/GenBank/DDBJ whole genome shotgun (WGS) entry which is preliminary data.</text>
</comment>
<organism evidence="4">
    <name type="scientific">Tanacetum cinerariifolium</name>
    <name type="common">Dalmatian daisy</name>
    <name type="synonym">Chrysanthemum cinerariifolium</name>
    <dbReference type="NCBI Taxonomy" id="118510"/>
    <lineage>
        <taxon>Eukaryota</taxon>
        <taxon>Viridiplantae</taxon>
        <taxon>Streptophyta</taxon>
        <taxon>Embryophyta</taxon>
        <taxon>Tracheophyta</taxon>
        <taxon>Spermatophyta</taxon>
        <taxon>Magnoliopsida</taxon>
        <taxon>eudicotyledons</taxon>
        <taxon>Gunneridae</taxon>
        <taxon>Pentapetalae</taxon>
        <taxon>asterids</taxon>
        <taxon>campanulids</taxon>
        <taxon>Asterales</taxon>
        <taxon>Asteraceae</taxon>
        <taxon>Asteroideae</taxon>
        <taxon>Anthemideae</taxon>
        <taxon>Anthemidinae</taxon>
        <taxon>Tanacetum</taxon>
    </lineage>
</organism>
<feature type="compositionally biased region" description="Low complexity" evidence="2">
    <location>
        <begin position="621"/>
        <end position="632"/>
    </location>
</feature>
<gene>
    <name evidence="4" type="ORF">Tci_494233</name>
</gene>
<feature type="region of interest" description="Disordered" evidence="2">
    <location>
        <begin position="434"/>
        <end position="550"/>
    </location>
</feature>
<name>A0A699ID49_TANCI</name>
<evidence type="ECO:0000259" key="3">
    <source>
        <dbReference type="Pfam" id="PF13976"/>
    </source>
</evidence>
<dbReference type="Pfam" id="PF13976">
    <property type="entry name" value="gag_pre-integrs"/>
    <property type="match status" value="1"/>
</dbReference>
<reference evidence="4" key="1">
    <citation type="journal article" date="2019" name="Sci. Rep.">
        <title>Draft genome of Tanacetum cinerariifolium, the natural source of mosquito coil.</title>
        <authorList>
            <person name="Yamashiro T."/>
            <person name="Shiraishi A."/>
            <person name="Satake H."/>
            <person name="Nakayama K."/>
        </authorList>
    </citation>
    <scope>NUCLEOTIDE SEQUENCE</scope>
</reference>
<feature type="domain" description="GAG-pre-integrase" evidence="3">
    <location>
        <begin position="743"/>
        <end position="814"/>
    </location>
</feature>
<protein>
    <submittedName>
        <fullName evidence="4">Ribonuclease H-like domain-containing protein</fullName>
    </submittedName>
</protein>
<keyword evidence="1" id="KW-0175">Coiled coil</keyword>
<feature type="compositionally biased region" description="Polar residues" evidence="2">
    <location>
        <begin position="524"/>
        <end position="541"/>
    </location>
</feature>
<sequence>MADINAPSSQAPAMTPPVRTDDQILPRIRWVPIGKSNYYLDMQKSQSNPIYKIAVDLLKHTNFFRAFTASSIIPSIYIQQFWDTVQYDKKAGCYRCQLDEQWFVLNKDTLREALQITPINNNQAFVFPPSSDALINFINVLGYPKLVRNFLNVVTNDMFQPWRALIMIINLCLTGKTSRFERPRAPVLQILWGVVTRAHNDYAERIWEEFTQSIHTFIEDKRNLSRHTTGKKKATLIVISSIRFTKLIIHHLQRRRKFHPRPDSPLHLPNEEPVLRYLKFSAKGTKIEIFEMPIPDSLITADIQEASYYREYLAKVAQHRRYLAGEIGSDPDSPVPKPTKSARKPKSVVPKAPPRPSNVDESMAKDEPAKELQVAAEDTDLQKALDESMKSVYAAPRGPLLPVVIREPESGKYQPLLEVPGKGKGKVTEDQVAHDLLSLQNPKKKSHADQYIFQRRASKPTGSFGHDESPYAVLGQSDCEEESEKVVFGADEGGQDEGQAGPDSGAQAEGQTGSDAGAQDEGQAGSNPDENSKGQAGSNPGNAGANELSMPSPVVHARSDHEHMDLDVVDVSPQPSTKQLDEGFTSTAYLKIYLYSLMTSPIIDLTSRPESPKGHQQFKATTTDTTTTTTITLPPPAAQQQSITEAMMMKRINKLEHIMANLIQENKGLEERLDSHRARLYTLEQLDIPHRVSKAFLGTVRFGNNDFAVIAGHGDVVIRSMTIKKVYYVKDGVDLLTGDRSSNLYSISLNEVASNSSTCLLAKASSSQSWLWHQRLSHLNFATINNLMKNNLVQGLPKMKFKKDHLCFACEQRKINRKHHNSKMAFASNKPLYLLYMDLGGPMRVESINKK</sequence>
<evidence type="ECO:0000313" key="4">
    <source>
        <dbReference type="EMBL" id="GEZ22260.1"/>
    </source>
</evidence>
<feature type="region of interest" description="Disordered" evidence="2">
    <location>
        <begin position="607"/>
        <end position="639"/>
    </location>
</feature>
<dbReference type="AlphaFoldDB" id="A0A699ID49"/>